<evidence type="ECO:0000313" key="3">
    <source>
        <dbReference type="EMBL" id="AOZ97834.1"/>
    </source>
</evidence>
<accession>A0A1D9P695</accession>
<dbReference type="RefSeq" id="WP_071177593.1">
    <property type="nucleotide sequence ID" value="NZ_CP017832.1"/>
</dbReference>
<dbReference type="OrthoDB" id="2059094at2"/>
<evidence type="ECO:0000313" key="4">
    <source>
        <dbReference type="Proteomes" id="UP000179284"/>
    </source>
</evidence>
<keyword evidence="1" id="KW-0175">Coiled coil</keyword>
<reference evidence="4" key="1">
    <citation type="submission" date="2016-10" db="EMBL/GenBank/DDBJ databases">
        <title>The complete genome sequence of the rumen bacterium Butyrivibrio hungatei MB2003.</title>
        <authorList>
            <person name="Palevich N."/>
            <person name="Kelly W.J."/>
            <person name="Leahy S.C."/>
            <person name="Altermann E."/>
            <person name="Rakonjac J."/>
            <person name="Attwood G.T."/>
        </authorList>
    </citation>
    <scope>NUCLEOTIDE SEQUENCE [LARGE SCALE GENOMIC DNA]</scope>
    <source>
        <strain evidence="4">MB2003</strain>
        <plasmid evidence="4">Plasmid pnp144</plasmid>
    </source>
</reference>
<evidence type="ECO:0000256" key="2">
    <source>
        <dbReference type="SAM" id="Phobius"/>
    </source>
</evidence>
<dbReference type="EMBL" id="CP017832">
    <property type="protein sequence ID" value="AOZ97834.1"/>
    <property type="molecule type" value="Genomic_DNA"/>
</dbReference>
<feature type="coiled-coil region" evidence="1">
    <location>
        <begin position="126"/>
        <end position="153"/>
    </location>
</feature>
<sequence length="358" mass="40910">MNVVNSISNYGMLIIFTLIVLGICVAGAYFYFVKIKKVNSAEENVNYSNFIRTDVNEFVKFDDIIQGQSGMGMIAIGNNTFIGGIEVNGYNFSAASASDRERTMHNAIAFFNTIESPIQMCQNVQNIDISQNIQDMRERAQELEIKVINVQTDIKIAVENMKRFASNDELFSKEEKRVEKLIHTMSSLEWQLSEAKEMVHYMEYVSDASFNTKKTNQLIFSYTYNPDEDLEELSDEEILLRAEAELKNLADIYGGSLENTGCTWKVITADGFTDLLRRHFHPITSDEVRLDDLLNSSYKSLYVTTDSIEEIAKEKRGEIEFEREMLELEERLRENEEAANRKHAKVVEEVEQIAGAAV</sequence>
<dbReference type="Proteomes" id="UP000179284">
    <property type="component" value="Plasmid pNP144"/>
</dbReference>
<organism evidence="3 4">
    <name type="scientific">Butyrivibrio hungatei</name>
    <dbReference type="NCBI Taxonomy" id="185008"/>
    <lineage>
        <taxon>Bacteria</taxon>
        <taxon>Bacillati</taxon>
        <taxon>Bacillota</taxon>
        <taxon>Clostridia</taxon>
        <taxon>Lachnospirales</taxon>
        <taxon>Lachnospiraceae</taxon>
        <taxon>Butyrivibrio</taxon>
    </lineage>
</organism>
<keyword evidence="2" id="KW-0812">Transmembrane</keyword>
<evidence type="ECO:0000256" key="1">
    <source>
        <dbReference type="SAM" id="Coils"/>
    </source>
</evidence>
<feature type="transmembrane region" description="Helical" evidence="2">
    <location>
        <begin position="12"/>
        <end position="32"/>
    </location>
</feature>
<feature type="coiled-coil region" evidence="1">
    <location>
        <begin position="318"/>
        <end position="349"/>
    </location>
</feature>
<gene>
    <name evidence="3" type="ORF">bhn_II035</name>
</gene>
<dbReference type="AlphaFoldDB" id="A0A1D9P695"/>
<keyword evidence="2" id="KW-1133">Transmembrane helix</keyword>
<protein>
    <submittedName>
        <fullName evidence="3">Uncharacterized protein</fullName>
    </submittedName>
</protein>
<keyword evidence="4" id="KW-1185">Reference proteome</keyword>
<keyword evidence="2" id="KW-0472">Membrane</keyword>
<name>A0A1D9P695_9FIRM</name>
<proteinExistence type="predicted"/>
<geneLocation type="plasmid" evidence="4">
    <name>pnp144</name>
</geneLocation>
<keyword evidence="3" id="KW-0614">Plasmid</keyword>
<dbReference type="KEGG" id="bhu:bhn_II035"/>